<feature type="transmembrane region" description="Helical" evidence="2">
    <location>
        <begin position="141"/>
        <end position="163"/>
    </location>
</feature>
<dbReference type="RefSeq" id="XP_040769400.1">
    <property type="nucleotide sequence ID" value="XM_040914089.1"/>
</dbReference>
<evidence type="ECO:0000313" key="5">
    <source>
        <dbReference type="Proteomes" id="UP000076871"/>
    </source>
</evidence>
<feature type="transmembrane region" description="Helical" evidence="2">
    <location>
        <begin position="73"/>
        <end position="94"/>
    </location>
</feature>
<dbReference type="InterPro" id="IPR045340">
    <property type="entry name" value="DUF6533"/>
</dbReference>
<feature type="region of interest" description="Disordered" evidence="1">
    <location>
        <begin position="340"/>
        <end position="376"/>
    </location>
</feature>
<dbReference type="GeneID" id="63831117"/>
<evidence type="ECO:0000259" key="3">
    <source>
        <dbReference type="Pfam" id="PF20151"/>
    </source>
</evidence>
<feature type="domain" description="DUF6533" evidence="3">
    <location>
        <begin position="47"/>
        <end position="89"/>
    </location>
</feature>
<dbReference type="Proteomes" id="UP000076871">
    <property type="component" value="Unassembled WGS sequence"/>
</dbReference>
<proteinExistence type="predicted"/>
<feature type="compositionally biased region" description="Basic and acidic residues" evidence="1">
    <location>
        <begin position="367"/>
        <end position="376"/>
    </location>
</feature>
<sequence length="376" mass="41775">MAVHPGPPLLISITFGFNADRMASTLDHQDDIIFIYSNLISDRCTYVVVSVLVYEHLITVPDEVSFLWRGTQFTFVTALFLLNRYLLLLMAMALSLSAINWNTALGCEATLVLYQCIGLAMETNMAVLRGLRVYAINEQNWLLAILTFSCGLAPVCMNIYTFVTRESPSYIVRIGGRAMCADLLRVYSNLEDTVIAPARIFRLVSDLLVILVTLHKTFSVARTAHQANIHGSIGVFLLKNATHYFSRVLVMNILGIVLWSELNDLQKISVILVPNGFFMATTSSLMMTRFILDLRGMSRGRGVSPSDCDLDAQAQSSGPVSRFVGDLGADLQNLTLTSFAETHGEDEEEEEDEEDCPRSMEGNLLDQAERAHETVV</sequence>
<keyword evidence="2" id="KW-1133">Transmembrane helix</keyword>
<gene>
    <name evidence="4" type="ORF">LAESUDRAFT_808741</name>
</gene>
<keyword evidence="2" id="KW-0472">Membrane</keyword>
<evidence type="ECO:0000256" key="2">
    <source>
        <dbReference type="SAM" id="Phobius"/>
    </source>
</evidence>
<accession>A0A165HHU6</accession>
<keyword evidence="5" id="KW-1185">Reference proteome</keyword>
<evidence type="ECO:0000313" key="4">
    <source>
        <dbReference type="EMBL" id="KZT11752.1"/>
    </source>
</evidence>
<reference evidence="4 5" key="1">
    <citation type="journal article" date="2016" name="Mol. Biol. Evol.">
        <title>Comparative Genomics of Early-Diverging Mushroom-Forming Fungi Provides Insights into the Origins of Lignocellulose Decay Capabilities.</title>
        <authorList>
            <person name="Nagy L.G."/>
            <person name="Riley R."/>
            <person name="Tritt A."/>
            <person name="Adam C."/>
            <person name="Daum C."/>
            <person name="Floudas D."/>
            <person name="Sun H."/>
            <person name="Yadav J.S."/>
            <person name="Pangilinan J."/>
            <person name="Larsson K.H."/>
            <person name="Matsuura K."/>
            <person name="Barry K."/>
            <person name="Labutti K."/>
            <person name="Kuo R."/>
            <person name="Ohm R.A."/>
            <person name="Bhattacharya S.S."/>
            <person name="Shirouzu T."/>
            <person name="Yoshinaga Y."/>
            <person name="Martin F.M."/>
            <person name="Grigoriev I.V."/>
            <person name="Hibbett D.S."/>
        </authorList>
    </citation>
    <scope>NUCLEOTIDE SEQUENCE [LARGE SCALE GENOMIC DNA]</scope>
    <source>
        <strain evidence="4 5">93-53</strain>
    </source>
</reference>
<evidence type="ECO:0000256" key="1">
    <source>
        <dbReference type="SAM" id="MobiDB-lite"/>
    </source>
</evidence>
<feature type="compositionally biased region" description="Acidic residues" evidence="1">
    <location>
        <begin position="344"/>
        <end position="355"/>
    </location>
</feature>
<dbReference type="AlphaFoldDB" id="A0A165HHU6"/>
<protein>
    <recommendedName>
        <fullName evidence="3">DUF6533 domain-containing protein</fullName>
    </recommendedName>
</protein>
<feature type="transmembrane region" description="Helical" evidence="2">
    <location>
        <begin position="268"/>
        <end position="292"/>
    </location>
</feature>
<dbReference type="EMBL" id="KV427606">
    <property type="protein sequence ID" value="KZT11752.1"/>
    <property type="molecule type" value="Genomic_DNA"/>
</dbReference>
<keyword evidence="2" id="KW-0812">Transmembrane</keyword>
<dbReference type="Pfam" id="PF20151">
    <property type="entry name" value="DUF6533"/>
    <property type="match status" value="1"/>
</dbReference>
<organism evidence="4 5">
    <name type="scientific">Laetiporus sulphureus 93-53</name>
    <dbReference type="NCBI Taxonomy" id="1314785"/>
    <lineage>
        <taxon>Eukaryota</taxon>
        <taxon>Fungi</taxon>
        <taxon>Dikarya</taxon>
        <taxon>Basidiomycota</taxon>
        <taxon>Agaricomycotina</taxon>
        <taxon>Agaricomycetes</taxon>
        <taxon>Polyporales</taxon>
        <taxon>Laetiporus</taxon>
    </lineage>
</organism>
<dbReference type="OrthoDB" id="2796456at2759"/>
<dbReference type="InParanoid" id="A0A165HHU6"/>
<name>A0A165HHU6_9APHY</name>
<feature type="transmembrane region" description="Helical" evidence="2">
    <location>
        <begin position="101"/>
        <end position="121"/>
    </location>
</feature>
<feature type="transmembrane region" description="Helical" evidence="2">
    <location>
        <begin position="244"/>
        <end position="262"/>
    </location>
</feature>